<dbReference type="Proteomes" id="UP001609176">
    <property type="component" value="Unassembled WGS sequence"/>
</dbReference>
<keyword evidence="6" id="KW-1185">Reference proteome</keyword>
<evidence type="ECO:0000313" key="3">
    <source>
        <dbReference type="EMBL" id="MFH5245506.1"/>
    </source>
</evidence>
<evidence type="ECO:0000313" key="6">
    <source>
        <dbReference type="Proteomes" id="UP001609219"/>
    </source>
</evidence>
<dbReference type="EMBL" id="JBIMSP010000079">
    <property type="protein sequence ID" value="MFH5245506.1"/>
    <property type="molecule type" value="Genomic_DNA"/>
</dbReference>
<dbReference type="Proteomes" id="UP001609219">
    <property type="component" value="Unassembled WGS sequence"/>
</dbReference>
<proteinExistence type="predicted"/>
<protein>
    <submittedName>
        <fullName evidence="2">Uncharacterized protein</fullName>
    </submittedName>
</protein>
<comment type="caution">
    <text evidence="2">The sequence shown here is derived from an EMBL/GenBank/DDBJ whole genome shotgun (WGS) entry which is preliminary data.</text>
</comment>
<name>A0ABW7KGR3_9NOCA</name>
<sequence length="46" mass="5282">MSEVLEHWREFDRHADRTAALDAALASFFVPRSWIAFGEMVGKKCV</sequence>
<dbReference type="EMBL" id="JBIMSO010000019">
    <property type="protein sequence ID" value="MFH5207452.1"/>
    <property type="molecule type" value="Genomic_DNA"/>
</dbReference>
<reference evidence="4 5" key="1">
    <citation type="submission" date="2024-10" db="EMBL/GenBank/DDBJ databases">
        <authorList>
            <person name="Riesco R."/>
        </authorList>
    </citation>
    <scope>NUCLEOTIDE SEQUENCE [LARGE SCALE GENOMIC DNA]</scope>
    <source>
        <strain evidence="3 5">NCIMB 15448</strain>
        <strain evidence="1 4">NCIMB 15449</strain>
        <strain evidence="2 6">NCIMB 15450</strain>
    </source>
</reference>
<accession>A0ABW7KGR3</accession>
<evidence type="ECO:0000313" key="1">
    <source>
        <dbReference type="EMBL" id="MFH5207452.1"/>
    </source>
</evidence>
<evidence type="ECO:0000313" key="2">
    <source>
        <dbReference type="EMBL" id="MFH5232425.1"/>
    </source>
</evidence>
<dbReference type="RefSeq" id="WP_395112854.1">
    <property type="nucleotide sequence ID" value="NZ_JBIMSO010000019.1"/>
</dbReference>
<dbReference type="EMBL" id="JBIMSN010000146">
    <property type="protein sequence ID" value="MFH5232425.1"/>
    <property type="molecule type" value="Genomic_DNA"/>
</dbReference>
<dbReference type="Proteomes" id="UP001609175">
    <property type="component" value="Unassembled WGS sequence"/>
</dbReference>
<organism evidence="2 6">
    <name type="scientific">Antrihabitans spumae</name>
    <dbReference type="NCBI Taxonomy" id="3373370"/>
    <lineage>
        <taxon>Bacteria</taxon>
        <taxon>Bacillati</taxon>
        <taxon>Actinomycetota</taxon>
        <taxon>Actinomycetes</taxon>
        <taxon>Mycobacteriales</taxon>
        <taxon>Nocardiaceae</taxon>
        <taxon>Antrihabitans</taxon>
    </lineage>
</organism>
<evidence type="ECO:0000313" key="4">
    <source>
        <dbReference type="Proteomes" id="UP001609175"/>
    </source>
</evidence>
<evidence type="ECO:0000313" key="5">
    <source>
        <dbReference type="Proteomes" id="UP001609176"/>
    </source>
</evidence>
<gene>
    <name evidence="3" type="ORF">ACHIPV_27065</name>
    <name evidence="1" type="ORF">ACHIPZ_04350</name>
    <name evidence="2" type="ORF">ACHIRB_28220</name>
</gene>